<protein>
    <recommendedName>
        <fullName evidence="4">Probable glycine dehydrogenase (decarboxylating) subunit 1</fullName>
        <ecNumber evidence="4">1.4.4.2</ecNumber>
    </recommendedName>
    <alternativeName>
        <fullName evidence="4">Glycine cleavage system P-protein subunit 1</fullName>
    </alternativeName>
    <alternativeName>
        <fullName evidence="4">Glycine decarboxylase subunit 1</fullName>
    </alternativeName>
    <alternativeName>
        <fullName evidence="4">Glycine dehydrogenase (aminomethyl-transferring) subunit 1</fullName>
    </alternativeName>
</protein>
<accession>A0A1T4NKS9</accession>
<comment type="subunit">
    <text evidence="4">The glycine cleavage system is composed of four proteins: P, T, L and H. In this organism, the P 'protein' is a heterodimer of two subunits.</text>
</comment>
<dbReference type="GO" id="GO:0019464">
    <property type="term" value="P:glycine decarboxylation via glycine cleavage system"/>
    <property type="evidence" value="ECO:0007669"/>
    <property type="project" value="UniProtKB-UniRule"/>
</dbReference>
<dbReference type="InterPro" id="IPR015421">
    <property type="entry name" value="PyrdxlP-dep_Trfase_major"/>
</dbReference>
<comment type="catalytic activity">
    <reaction evidence="3 4">
        <text>N(6)-[(R)-lipoyl]-L-lysyl-[glycine-cleavage complex H protein] + glycine + H(+) = N(6)-[(R)-S(8)-aminomethyldihydrolipoyl]-L-lysyl-[glycine-cleavage complex H protein] + CO2</text>
        <dbReference type="Rhea" id="RHEA:24304"/>
        <dbReference type="Rhea" id="RHEA-COMP:10494"/>
        <dbReference type="Rhea" id="RHEA-COMP:10495"/>
        <dbReference type="ChEBI" id="CHEBI:15378"/>
        <dbReference type="ChEBI" id="CHEBI:16526"/>
        <dbReference type="ChEBI" id="CHEBI:57305"/>
        <dbReference type="ChEBI" id="CHEBI:83099"/>
        <dbReference type="ChEBI" id="CHEBI:83143"/>
        <dbReference type="EC" id="1.4.4.2"/>
    </reaction>
</comment>
<gene>
    <name evidence="4" type="primary">gcvPA</name>
    <name evidence="6" type="ORF">SAMN02745885_00953</name>
</gene>
<evidence type="ECO:0000256" key="2">
    <source>
        <dbReference type="ARBA" id="ARBA00023002"/>
    </source>
</evidence>
<dbReference type="EMBL" id="FUXM01000007">
    <property type="protein sequence ID" value="SJZ79802.1"/>
    <property type="molecule type" value="Genomic_DNA"/>
</dbReference>
<keyword evidence="7" id="KW-1185">Reference proteome</keyword>
<dbReference type="SUPFAM" id="SSF53383">
    <property type="entry name" value="PLP-dependent transferases"/>
    <property type="match status" value="1"/>
</dbReference>
<dbReference type="Gene3D" id="3.40.640.10">
    <property type="entry name" value="Type I PLP-dependent aspartate aminotransferase-like (Major domain)"/>
    <property type="match status" value="1"/>
</dbReference>
<evidence type="ECO:0000313" key="7">
    <source>
        <dbReference type="Proteomes" id="UP000189933"/>
    </source>
</evidence>
<dbReference type="GO" id="GO:0009116">
    <property type="term" value="P:nucleoside metabolic process"/>
    <property type="evidence" value="ECO:0007669"/>
    <property type="project" value="InterPro"/>
</dbReference>
<dbReference type="InterPro" id="IPR020581">
    <property type="entry name" value="GDC_P"/>
</dbReference>
<dbReference type="EC" id="1.4.4.2" evidence="4"/>
<keyword evidence="2 4" id="KW-0560">Oxidoreductase</keyword>
<dbReference type="RefSeq" id="WP_078665044.1">
    <property type="nucleotide sequence ID" value="NZ_FUXM01000007.1"/>
</dbReference>
<dbReference type="PIRSF" id="PIRSF006815">
    <property type="entry name" value="GcvPA"/>
    <property type="match status" value="1"/>
</dbReference>
<dbReference type="InterPro" id="IPR015422">
    <property type="entry name" value="PyrdxlP-dep_Trfase_small"/>
</dbReference>
<sequence>MYIPHTEAERREMLAAMGVNSIEDLFADIPAEVKMQRPLQIPGFKNEMEVAAHLRELAAKNASLQEYVSFLGAGVYDHHIPSAVDHILLRSEFYTAYTPYQPEISQGTLTAIFEFQTLICQLTGMDVANASMYDGATAMAEAALMGCAATRRPRILISTAVHPEYRAVVKTYARGQGLEVVEIPYEDGVTSEAALQEQLDTLAGVVIIQQPNFFGCLEQGERIGEMAKQAGAKFVVIADPISLGLLTPPGEYGADIVVGDGQPWGNPPSFGGPSFGFMAVKEEMVRRMPGRIVGQTVDNRGQRAFVLTLQAREQHIRREKATSNICSNQALCALAATIHLSLLGKQGVRKVAELNVQKAHYLFEEMKKLPGFAPAFTAPFFREFAIKTPQSPRRINEKLLAHKFIGGLDLERVYPELTSTQLWTATEKRTRQEIDRLIAVLGEVK</sequence>
<comment type="similarity">
    <text evidence="4">Belongs to the GcvP family. N-terminal subunit subfamily.</text>
</comment>
<dbReference type="PANTHER" id="PTHR42806">
    <property type="entry name" value="GLYCINE CLEAVAGE SYSTEM P-PROTEIN"/>
    <property type="match status" value="1"/>
</dbReference>
<organism evidence="6 7">
    <name type="scientific">Carboxydocella sporoproducens DSM 16521</name>
    <dbReference type="NCBI Taxonomy" id="1121270"/>
    <lineage>
        <taxon>Bacteria</taxon>
        <taxon>Bacillati</taxon>
        <taxon>Bacillota</taxon>
        <taxon>Clostridia</taxon>
        <taxon>Eubacteriales</taxon>
        <taxon>Clostridiales Family XVI. Incertae Sedis</taxon>
        <taxon>Carboxydocella</taxon>
    </lineage>
</organism>
<dbReference type="AlphaFoldDB" id="A0A1T4NKS9"/>
<dbReference type="HAMAP" id="MF_00712">
    <property type="entry name" value="GcvPA"/>
    <property type="match status" value="1"/>
</dbReference>
<evidence type="ECO:0000313" key="6">
    <source>
        <dbReference type="EMBL" id="SJZ79802.1"/>
    </source>
</evidence>
<dbReference type="PANTHER" id="PTHR42806:SF1">
    <property type="entry name" value="GLYCINE DEHYDROGENASE (DECARBOXYLATING)"/>
    <property type="match status" value="1"/>
</dbReference>
<proteinExistence type="inferred from homology"/>
<dbReference type="Gene3D" id="3.90.1150.10">
    <property type="entry name" value="Aspartate Aminotransferase, domain 1"/>
    <property type="match status" value="1"/>
</dbReference>
<dbReference type="Pfam" id="PF02347">
    <property type="entry name" value="GDC-P"/>
    <property type="match status" value="1"/>
</dbReference>
<evidence type="ECO:0000256" key="4">
    <source>
        <dbReference type="HAMAP-Rule" id="MF_00712"/>
    </source>
</evidence>
<comment type="function">
    <text evidence="1 4">The glycine cleavage system catalyzes the degradation of glycine. The P protein binds the alpha-amino group of glycine through its pyridoxal phosphate cofactor; CO(2) is released and the remaining methylamine moiety is then transferred to the lipoamide cofactor of the H protein.</text>
</comment>
<feature type="domain" description="Glycine cleavage system P-protein N-terminal" evidence="5">
    <location>
        <begin position="2"/>
        <end position="441"/>
    </location>
</feature>
<dbReference type="GO" id="GO:0004375">
    <property type="term" value="F:glycine dehydrogenase (decarboxylating) activity"/>
    <property type="evidence" value="ECO:0007669"/>
    <property type="project" value="UniProtKB-EC"/>
</dbReference>
<evidence type="ECO:0000259" key="5">
    <source>
        <dbReference type="Pfam" id="PF02347"/>
    </source>
</evidence>
<dbReference type="InterPro" id="IPR023010">
    <property type="entry name" value="GcvPA"/>
</dbReference>
<dbReference type="InterPro" id="IPR015424">
    <property type="entry name" value="PyrdxlP-dep_Trfase"/>
</dbReference>
<dbReference type="Proteomes" id="UP000189933">
    <property type="component" value="Unassembled WGS sequence"/>
</dbReference>
<evidence type="ECO:0000256" key="1">
    <source>
        <dbReference type="ARBA" id="ARBA00003788"/>
    </source>
</evidence>
<dbReference type="OrthoDB" id="9771867at2"/>
<name>A0A1T4NKS9_9FIRM</name>
<reference evidence="7" key="1">
    <citation type="submission" date="2017-02" db="EMBL/GenBank/DDBJ databases">
        <authorList>
            <person name="Varghese N."/>
            <person name="Submissions S."/>
        </authorList>
    </citation>
    <scope>NUCLEOTIDE SEQUENCE [LARGE SCALE GENOMIC DNA]</scope>
    <source>
        <strain evidence="7">DSM 16521</strain>
    </source>
</reference>
<dbReference type="InterPro" id="IPR049315">
    <property type="entry name" value="GDC-P_N"/>
</dbReference>
<dbReference type="CDD" id="cd00613">
    <property type="entry name" value="GDC-P"/>
    <property type="match status" value="1"/>
</dbReference>
<dbReference type="NCBIfam" id="NF001696">
    <property type="entry name" value="PRK00451.1"/>
    <property type="match status" value="1"/>
</dbReference>
<evidence type="ECO:0000256" key="3">
    <source>
        <dbReference type="ARBA" id="ARBA00049026"/>
    </source>
</evidence>